<name>A0A9Q3J541_9BASI</name>
<evidence type="ECO:0000256" key="1">
    <source>
        <dbReference type="SAM" id="MobiDB-lite"/>
    </source>
</evidence>
<keyword evidence="3" id="KW-1185">Reference proteome</keyword>
<reference evidence="2" key="1">
    <citation type="submission" date="2021-03" db="EMBL/GenBank/DDBJ databases">
        <title>Draft genome sequence of rust myrtle Austropuccinia psidii MF-1, a brazilian biotype.</title>
        <authorList>
            <person name="Quecine M.C."/>
            <person name="Pachon D.M.R."/>
            <person name="Bonatelli M.L."/>
            <person name="Correr F.H."/>
            <person name="Franceschini L.M."/>
            <person name="Leite T.F."/>
            <person name="Margarido G.R.A."/>
            <person name="Almeida C.A."/>
            <person name="Ferrarezi J.A."/>
            <person name="Labate C.A."/>
        </authorList>
    </citation>
    <scope>NUCLEOTIDE SEQUENCE</scope>
    <source>
        <strain evidence="2">MF-1</strain>
    </source>
</reference>
<feature type="region of interest" description="Disordered" evidence="1">
    <location>
        <begin position="59"/>
        <end position="107"/>
    </location>
</feature>
<dbReference type="EMBL" id="AVOT02063827">
    <property type="protein sequence ID" value="MBW0556395.1"/>
    <property type="molecule type" value="Genomic_DNA"/>
</dbReference>
<gene>
    <name evidence="2" type="ORF">O181_096110</name>
</gene>
<sequence length="107" mass="11462">MTTTKWTPISTHITKSPQNSVSIQGKPTLIACTGKVTVINPVVTSKGKLPKAVDNKLVQGTLKGNPNEPARGQARTVQTRIPGSGQNGCHNRCQDTEGNHTRTEIHP</sequence>
<feature type="region of interest" description="Disordered" evidence="1">
    <location>
        <begin position="1"/>
        <end position="20"/>
    </location>
</feature>
<protein>
    <submittedName>
        <fullName evidence="2">Uncharacterized protein</fullName>
    </submittedName>
</protein>
<evidence type="ECO:0000313" key="3">
    <source>
        <dbReference type="Proteomes" id="UP000765509"/>
    </source>
</evidence>
<comment type="caution">
    <text evidence="2">The sequence shown here is derived from an EMBL/GenBank/DDBJ whole genome shotgun (WGS) entry which is preliminary data.</text>
</comment>
<proteinExistence type="predicted"/>
<feature type="compositionally biased region" description="Basic and acidic residues" evidence="1">
    <location>
        <begin position="92"/>
        <end position="107"/>
    </location>
</feature>
<organism evidence="2 3">
    <name type="scientific">Austropuccinia psidii MF-1</name>
    <dbReference type="NCBI Taxonomy" id="1389203"/>
    <lineage>
        <taxon>Eukaryota</taxon>
        <taxon>Fungi</taxon>
        <taxon>Dikarya</taxon>
        <taxon>Basidiomycota</taxon>
        <taxon>Pucciniomycotina</taxon>
        <taxon>Pucciniomycetes</taxon>
        <taxon>Pucciniales</taxon>
        <taxon>Sphaerophragmiaceae</taxon>
        <taxon>Austropuccinia</taxon>
    </lineage>
</organism>
<accession>A0A9Q3J541</accession>
<dbReference type="Proteomes" id="UP000765509">
    <property type="component" value="Unassembled WGS sequence"/>
</dbReference>
<dbReference type="AlphaFoldDB" id="A0A9Q3J541"/>
<evidence type="ECO:0000313" key="2">
    <source>
        <dbReference type="EMBL" id="MBW0556395.1"/>
    </source>
</evidence>